<dbReference type="AlphaFoldDB" id="A0ABD6F0J6"/>
<proteinExistence type="predicted"/>
<comment type="caution">
    <text evidence="1">The sequence shown here is derived from an EMBL/GenBank/DDBJ whole genome shotgun (WGS) entry which is preliminary data.</text>
</comment>
<keyword evidence="2" id="KW-1185">Reference proteome</keyword>
<protein>
    <submittedName>
        <fullName evidence="1">Uncharacterized protein</fullName>
    </submittedName>
</protein>
<gene>
    <name evidence="1" type="ORF">AB6A40_008909</name>
</gene>
<accession>A0ABD6F0J6</accession>
<dbReference type="Proteomes" id="UP001608902">
    <property type="component" value="Unassembled WGS sequence"/>
</dbReference>
<reference evidence="1 2" key="1">
    <citation type="submission" date="2024-08" db="EMBL/GenBank/DDBJ databases">
        <title>Gnathostoma spinigerum genome.</title>
        <authorList>
            <person name="Gonzalez-Bertolin B."/>
            <person name="Monzon S."/>
            <person name="Zaballos A."/>
            <person name="Jimenez P."/>
            <person name="Dekumyoy P."/>
            <person name="Varona S."/>
            <person name="Cuesta I."/>
            <person name="Sumanam S."/>
            <person name="Adisakwattana P."/>
            <person name="Gasser R.B."/>
            <person name="Hernandez-Gonzalez A."/>
            <person name="Young N.D."/>
            <person name="Perteguer M.J."/>
        </authorList>
    </citation>
    <scope>NUCLEOTIDE SEQUENCE [LARGE SCALE GENOMIC DNA]</scope>
    <source>
        <strain evidence="1">AL3</strain>
        <tissue evidence="1">Liver</tissue>
    </source>
</reference>
<evidence type="ECO:0000313" key="2">
    <source>
        <dbReference type="Proteomes" id="UP001608902"/>
    </source>
</evidence>
<organism evidence="1 2">
    <name type="scientific">Gnathostoma spinigerum</name>
    <dbReference type="NCBI Taxonomy" id="75299"/>
    <lineage>
        <taxon>Eukaryota</taxon>
        <taxon>Metazoa</taxon>
        <taxon>Ecdysozoa</taxon>
        <taxon>Nematoda</taxon>
        <taxon>Chromadorea</taxon>
        <taxon>Rhabditida</taxon>
        <taxon>Spirurina</taxon>
        <taxon>Gnathostomatomorpha</taxon>
        <taxon>Gnathostomatoidea</taxon>
        <taxon>Gnathostomatidae</taxon>
        <taxon>Gnathostoma</taxon>
    </lineage>
</organism>
<sequence>MVDRFWEDMFASSFSTEGSENLPKPNGELRINPDPGRLRQFYPHLNAMTIICSQQIDDRLYETDVVVNVDTLVPYDDNYKLESIYNHSMKFTYGVHDTIKHPENAYPYYAEEAKKLNILDMRYKLNEYVPLRSVKLEPLERKELNLHAVIVPDEWSCCTACCCDEAYCGFEYSLTADECKALDSYRTRLSYLSFMKINRSKEVVYPKKTKITPGLKKALLDFNRYLSVSPYYSKGIPVHSTLFATNANWRGLWKIFLQELSLVDSSVRMRTGPLGMYYEIEDCKDMQQKHSCAELIKCRKEDSILVF</sequence>
<name>A0ABD6F0J6_9BILA</name>
<dbReference type="EMBL" id="JBGFUD010008704">
    <property type="protein sequence ID" value="MFH4982200.1"/>
    <property type="molecule type" value="Genomic_DNA"/>
</dbReference>
<evidence type="ECO:0000313" key="1">
    <source>
        <dbReference type="EMBL" id="MFH4982200.1"/>
    </source>
</evidence>